<evidence type="ECO:0008006" key="3">
    <source>
        <dbReference type="Google" id="ProtNLM"/>
    </source>
</evidence>
<evidence type="ECO:0000313" key="1">
    <source>
        <dbReference type="EMBL" id="OEE38342.1"/>
    </source>
</evidence>
<dbReference type="Pfam" id="PF15428">
    <property type="entry name" value="Imm26"/>
    <property type="match status" value="1"/>
</dbReference>
<organism evidence="1 2">
    <name type="scientific">Vibrio ordalii FS-238</name>
    <dbReference type="NCBI Taxonomy" id="617133"/>
    <lineage>
        <taxon>Bacteria</taxon>
        <taxon>Pseudomonadati</taxon>
        <taxon>Pseudomonadota</taxon>
        <taxon>Gammaproteobacteria</taxon>
        <taxon>Vibrionales</taxon>
        <taxon>Vibrionaceae</taxon>
        <taxon>Vibrio</taxon>
    </lineage>
</organism>
<protein>
    <recommendedName>
        <fullName evidence="3">Immunity protein 26</fullName>
    </recommendedName>
</protein>
<proteinExistence type="predicted"/>
<name>A0A853R6T6_9VIBR</name>
<gene>
    <name evidence="1" type="ORF">A1QS_15945</name>
</gene>
<dbReference type="InterPro" id="IPR029278">
    <property type="entry name" value="Imm26"/>
</dbReference>
<dbReference type="Proteomes" id="UP000094808">
    <property type="component" value="Unassembled WGS sequence"/>
</dbReference>
<sequence>MKVNVGDIIAIPIQEHQFVFGRVYNDATIAIYDFLSSTDNSHEVACKNKILMFSGFFDSSIKSQQWKIVGHISFLSAEEAWAPPVYIQDILDSNKYRIYHKGVMESCSKSETLGMERQVMRKPEELIEAIKTRLMVKN</sequence>
<dbReference type="AlphaFoldDB" id="A0A853R6T6"/>
<accession>A0A853R6T6</accession>
<dbReference type="EMBL" id="AJYS02000127">
    <property type="protein sequence ID" value="OEE38342.1"/>
    <property type="molecule type" value="Genomic_DNA"/>
</dbReference>
<keyword evidence="2" id="KW-1185">Reference proteome</keyword>
<reference evidence="1 2" key="1">
    <citation type="journal article" date="2012" name="Science">
        <title>Ecological populations of bacteria act as socially cohesive units of antibiotic production and resistance.</title>
        <authorList>
            <person name="Cordero O.X."/>
            <person name="Wildschutte H."/>
            <person name="Kirkup B."/>
            <person name="Proehl S."/>
            <person name="Ngo L."/>
            <person name="Hussain F."/>
            <person name="Le Roux F."/>
            <person name="Mincer T."/>
            <person name="Polz M.F."/>
        </authorList>
    </citation>
    <scope>NUCLEOTIDE SEQUENCE [LARGE SCALE GENOMIC DNA]</scope>
    <source>
        <strain evidence="1 2">FS-238</strain>
    </source>
</reference>
<evidence type="ECO:0000313" key="2">
    <source>
        <dbReference type="Proteomes" id="UP000094808"/>
    </source>
</evidence>
<dbReference type="RefSeq" id="WP_017045667.1">
    <property type="nucleotide sequence ID" value="NZ_AJYS02000127.1"/>
</dbReference>
<comment type="caution">
    <text evidence="1">The sequence shown here is derived from an EMBL/GenBank/DDBJ whole genome shotgun (WGS) entry which is preliminary data.</text>
</comment>